<name>A0AB36DRL5_MORCA</name>
<sequence length="41" mass="4572">MSKAVKTLINTLMIKNKQDLVPMLALMVNPKALVSMVAKRM</sequence>
<evidence type="ECO:0000313" key="2">
    <source>
        <dbReference type="Proteomes" id="UP000078295"/>
    </source>
</evidence>
<proteinExistence type="predicted"/>
<dbReference type="Proteomes" id="UP000078295">
    <property type="component" value="Unassembled WGS sequence"/>
</dbReference>
<organism evidence="1 2">
    <name type="scientific">Moraxella catarrhalis</name>
    <name type="common">Branhamella catarrhalis</name>
    <dbReference type="NCBI Taxonomy" id="480"/>
    <lineage>
        <taxon>Bacteria</taxon>
        <taxon>Pseudomonadati</taxon>
        <taxon>Pseudomonadota</taxon>
        <taxon>Gammaproteobacteria</taxon>
        <taxon>Moraxellales</taxon>
        <taxon>Moraxellaceae</taxon>
        <taxon>Moraxella</taxon>
    </lineage>
</organism>
<evidence type="ECO:0000313" key="1">
    <source>
        <dbReference type="EMBL" id="OAV28759.1"/>
    </source>
</evidence>
<dbReference type="EMBL" id="LXHQ01000003">
    <property type="protein sequence ID" value="OAV28759.1"/>
    <property type="molecule type" value="Genomic_DNA"/>
</dbReference>
<protein>
    <submittedName>
        <fullName evidence="1">Uncharacterized protein</fullName>
    </submittedName>
</protein>
<gene>
    <name evidence="1" type="ORF">AO370_0002</name>
</gene>
<accession>A0AB36DRL5</accession>
<dbReference type="AlphaFoldDB" id="A0AB36DRL5"/>
<reference evidence="1 2" key="1">
    <citation type="journal article" date="2016" name="Genome Biol. Evol.">
        <title>Comparative Genomic Analyses of the Moraxella catarrhalis Serosensitive and Seroresistant Lineages Demonstrate Their Independent Evolution.</title>
        <authorList>
            <person name="Earl J.P."/>
            <person name="de Vries S.P."/>
            <person name="Ahmed A."/>
            <person name="Powell E."/>
            <person name="Schultz M.P."/>
            <person name="Hermans P.W."/>
            <person name="Hill D.J."/>
            <person name="Zhou Z."/>
            <person name="Constantinidou C.I."/>
            <person name="Hu F.Z."/>
            <person name="Bootsma H.J."/>
            <person name="Ehrlich G.D."/>
        </authorList>
    </citation>
    <scope>NUCLEOTIDE SEQUENCE [LARGE SCALE GENOMIC DNA]</scope>
    <source>
        <strain evidence="1 2">F23</strain>
    </source>
</reference>
<comment type="caution">
    <text evidence="1">The sequence shown here is derived from an EMBL/GenBank/DDBJ whole genome shotgun (WGS) entry which is preliminary data.</text>
</comment>